<evidence type="ECO:0000256" key="1">
    <source>
        <dbReference type="ARBA" id="ARBA00001947"/>
    </source>
</evidence>
<dbReference type="InParanoid" id="A0CZ51"/>
<evidence type="ECO:0000256" key="2">
    <source>
        <dbReference type="ARBA" id="ARBA00005988"/>
    </source>
</evidence>
<feature type="region of interest" description="Disordered" evidence="4">
    <location>
        <begin position="558"/>
        <end position="595"/>
    </location>
</feature>
<feature type="compositionally biased region" description="Polar residues" evidence="4">
    <location>
        <begin position="565"/>
        <end position="595"/>
    </location>
</feature>
<feature type="active site" description="Proton donor/acceptor" evidence="3">
    <location>
        <position position="480"/>
    </location>
</feature>
<dbReference type="Gene3D" id="2.60.40.3120">
    <property type="match status" value="1"/>
</dbReference>
<dbReference type="GO" id="GO:0006508">
    <property type="term" value="P:proteolysis"/>
    <property type="evidence" value="ECO:0007669"/>
    <property type="project" value="InterPro"/>
</dbReference>
<dbReference type="GO" id="GO:0004181">
    <property type="term" value="F:metallocarboxypeptidase activity"/>
    <property type="evidence" value="ECO:0000318"/>
    <property type="project" value="GO_Central"/>
</dbReference>
<dbReference type="eggNOG" id="KOG3641">
    <property type="taxonomic scope" value="Eukaryota"/>
</dbReference>
<dbReference type="OrthoDB" id="10253041at2759"/>
<dbReference type="OMA" id="YKTPIQQ"/>
<proteinExistence type="inferred from homology"/>
<dbReference type="Proteomes" id="UP000000600">
    <property type="component" value="Unassembled WGS sequence"/>
</dbReference>
<dbReference type="STRING" id="5888.A0CZ51"/>
<dbReference type="PANTHER" id="PTHR12756:SF11">
    <property type="entry name" value="CYTOSOLIC CARBOXYPEPTIDASE 1"/>
    <property type="match status" value="1"/>
</dbReference>
<dbReference type="KEGG" id="ptm:GSPATT00039108001"/>
<reference evidence="6 7" key="1">
    <citation type="journal article" date="2006" name="Nature">
        <title>Global trends of whole-genome duplications revealed by the ciliate Paramecium tetraurelia.</title>
        <authorList>
            <consortium name="Genoscope"/>
            <person name="Aury J.-M."/>
            <person name="Jaillon O."/>
            <person name="Duret L."/>
            <person name="Noel B."/>
            <person name="Jubin C."/>
            <person name="Porcel B.M."/>
            <person name="Segurens B."/>
            <person name="Daubin V."/>
            <person name="Anthouard V."/>
            <person name="Aiach N."/>
            <person name="Arnaiz O."/>
            <person name="Billaut A."/>
            <person name="Beisson J."/>
            <person name="Blanc I."/>
            <person name="Bouhouche K."/>
            <person name="Camara F."/>
            <person name="Duharcourt S."/>
            <person name="Guigo R."/>
            <person name="Gogendeau D."/>
            <person name="Katinka M."/>
            <person name="Keller A.-M."/>
            <person name="Kissmehl R."/>
            <person name="Klotz C."/>
            <person name="Koll F."/>
            <person name="Le Moue A."/>
            <person name="Lepere C."/>
            <person name="Malinsky S."/>
            <person name="Nowacki M."/>
            <person name="Nowak J.K."/>
            <person name="Plattner H."/>
            <person name="Poulain J."/>
            <person name="Ruiz F."/>
            <person name="Serrano V."/>
            <person name="Zagulski M."/>
            <person name="Dessen P."/>
            <person name="Betermier M."/>
            <person name="Weissenbach J."/>
            <person name="Scarpelli C."/>
            <person name="Schachter V."/>
            <person name="Sperling L."/>
            <person name="Meyer E."/>
            <person name="Cohen J."/>
            <person name="Wincker P."/>
        </authorList>
    </citation>
    <scope>NUCLEOTIDE SEQUENCE [LARGE SCALE GENOMIC DNA]</scope>
    <source>
        <strain evidence="6 7">Stock d4-2</strain>
    </source>
</reference>
<keyword evidence="7" id="KW-1185">Reference proteome</keyword>
<dbReference type="PROSITE" id="PS52035">
    <property type="entry name" value="PEPTIDASE_M14"/>
    <property type="match status" value="1"/>
</dbReference>
<gene>
    <name evidence="6" type="ORF">GSPATT00039108001</name>
</gene>
<dbReference type="PANTHER" id="PTHR12756">
    <property type="entry name" value="CYTOSOLIC CARBOXYPEPTIDASE"/>
    <property type="match status" value="1"/>
</dbReference>
<accession>A0CZ51</accession>
<organism evidence="6 7">
    <name type="scientific">Paramecium tetraurelia</name>
    <dbReference type="NCBI Taxonomy" id="5888"/>
    <lineage>
        <taxon>Eukaryota</taxon>
        <taxon>Sar</taxon>
        <taxon>Alveolata</taxon>
        <taxon>Ciliophora</taxon>
        <taxon>Intramacronucleata</taxon>
        <taxon>Oligohymenophorea</taxon>
        <taxon>Peniculida</taxon>
        <taxon>Parameciidae</taxon>
        <taxon>Paramecium</taxon>
    </lineage>
</organism>
<protein>
    <recommendedName>
        <fullName evidence="5">Peptidase M14 domain-containing protein</fullName>
    </recommendedName>
</protein>
<dbReference type="Pfam" id="PF00246">
    <property type="entry name" value="Peptidase_M14"/>
    <property type="match status" value="1"/>
</dbReference>
<evidence type="ECO:0000256" key="3">
    <source>
        <dbReference type="PROSITE-ProRule" id="PRU01379"/>
    </source>
</evidence>
<evidence type="ECO:0000256" key="4">
    <source>
        <dbReference type="SAM" id="MobiDB-lite"/>
    </source>
</evidence>
<evidence type="ECO:0000313" key="7">
    <source>
        <dbReference type="Proteomes" id="UP000000600"/>
    </source>
</evidence>
<dbReference type="SUPFAM" id="SSF53187">
    <property type="entry name" value="Zn-dependent exopeptidases"/>
    <property type="match status" value="1"/>
</dbReference>
<comment type="similarity">
    <text evidence="2 3">Belongs to the peptidase M14 family.</text>
</comment>
<dbReference type="InterPro" id="IPR000834">
    <property type="entry name" value="Peptidase_M14"/>
</dbReference>
<dbReference type="EMBL" id="CT868224">
    <property type="protein sequence ID" value="CAK76068.1"/>
    <property type="molecule type" value="Genomic_DNA"/>
</dbReference>
<evidence type="ECO:0000259" key="5">
    <source>
        <dbReference type="PROSITE" id="PS52035"/>
    </source>
</evidence>
<dbReference type="GeneID" id="5029252"/>
<dbReference type="Gene3D" id="3.40.630.10">
    <property type="entry name" value="Zn peptidases"/>
    <property type="match status" value="1"/>
</dbReference>
<dbReference type="GO" id="GO:0005737">
    <property type="term" value="C:cytoplasm"/>
    <property type="evidence" value="ECO:0000318"/>
    <property type="project" value="GO_Central"/>
</dbReference>
<comment type="cofactor">
    <cofactor evidence="1">
        <name>Zn(2+)</name>
        <dbReference type="ChEBI" id="CHEBI:29105"/>
    </cofactor>
</comment>
<dbReference type="HOGENOM" id="CLU_384742_0_0_1"/>
<name>A0CZ51_PARTE</name>
<sequence>MKNISQTVDVKNLSKKEDKENLIFYSSIKDKLPKPNPLLIQQLQFNKVNSVLPLKKNHLEPNEQEATYKTPIQCQEQELLNQKPTTLQAFLKPLKLIYQKYQPQQNPNLYATLLHSPNHNLDASHYYQSDEDIKFDSLFESGNLFQVFKVPLSHLNQKSDRDYILLLQNDINTKGYTQWFYFSISNKNPLLHNIRLSIVNINKDMCFYRQGMKILINECNSWRKDSLGLSFKKNHIQRNDSSFYYSLSFNYTFMEQGTVYFASNYPYTYSNLQTFLSTKYLVYDRIMKVKSIVTSQAGNEVQIITITNDNRDEKQGLLFIGRQHPGETPSSFVIEGIVNALLSAEAHELRNRFVIKIIPMLNVDGVIHGNQRCGLGGFDLNRKWGCNRDETLNTVEKLITNFNENYPIQLILDIHGHSKKLAAFFYGHSCNEFITELCNSDKRFSLENSRFMKNTKYLNHTARVFLQKLLNMKQNIYTLEISYFGYKDQNLIVDFTLNDLRQMGRQIIVNLSKNIEAQMWAESILIDEQNSDVSFSDSSISEDEISYEEIKQISSEPLKEKSTNLEKQYTRSSSIKQRQLKSSQSRNRAKSQSIQNQMKYQQFSYNFIDNSFNNCNVKNDNSDHQNLFIPQQKPKQSEYTIQPLVVMPSHSLKHQFLWQNRIKQQNYKEIKLQNLKEQRDLKIYQEFKDYVNNKQYSNKPLLPKYSFNDTDLFKKSQAKKQYLIINL</sequence>
<dbReference type="RefSeq" id="XP_001443465.1">
    <property type="nucleotide sequence ID" value="XM_001443428.1"/>
</dbReference>
<dbReference type="AlphaFoldDB" id="A0CZ51"/>
<feature type="domain" description="Peptidase M14" evidence="5">
    <location>
        <begin position="265"/>
        <end position="515"/>
    </location>
</feature>
<evidence type="ECO:0000313" key="6">
    <source>
        <dbReference type="EMBL" id="CAK76068.1"/>
    </source>
</evidence>
<dbReference type="GO" id="GO:0015630">
    <property type="term" value="C:microtubule cytoskeleton"/>
    <property type="evidence" value="ECO:0000318"/>
    <property type="project" value="GO_Central"/>
</dbReference>
<dbReference type="GO" id="GO:0015631">
    <property type="term" value="F:tubulin binding"/>
    <property type="evidence" value="ECO:0000318"/>
    <property type="project" value="GO_Central"/>
</dbReference>
<dbReference type="InterPro" id="IPR050821">
    <property type="entry name" value="Cytosolic_carboxypeptidase"/>
</dbReference>
<dbReference type="GO" id="GO:0008270">
    <property type="term" value="F:zinc ion binding"/>
    <property type="evidence" value="ECO:0007669"/>
    <property type="project" value="InterPro"/>
</dbReference>